<dbReference type="AlphaFoldDB" id="A0A5J5IVI9"/>
<feature type="compositionally biased region" description="Pro residues" evidence="1">
    <location>
        <begin position="158"/>
        <end position="167"/>
    </location>
</feature>
<dbReference type="RefSeq" id="WP_150450469.1">
    <property type="nucleotide sequence ID" value="NZ_VYSA01000006.1"/>
</dbReference>
<dbReference type="EMBL" id="VYSA01000006">
    <property type="protein sequence ID" value="KAA9105010.1"/>
    <property type="molecule type" value="Genomic_DNA"/>
</dbReference>
<dbReference type="Proteomes" id="UP000325827">
    <property type="component" value="Unassembled WGS sequence"/>
</dbReference>
<name>A0A5J5IVI9_9MICO</name>
<evidence type="ECO:0000256" key="1">
    <source>
        <dbReference type="SAM" id="MobiDB-lite"/>
    </source>
</evidence>
<feature type="region of interest" description="Disordered" evidence="1">
    <location>
        <begin position="156"/>
        <end position="176"/>
    </location>
</feature>
<evidence type="ECO:0000313" key="2">
    <source>
        <dbReference type="EMBL" id="KAA9105010.1"/>
    </source>
</evidence>
<reference evidence="3" key="1">
    <citation type="submission" date="2019-09" db="EMBL/GenBank/DDBJ databases">
        <title>Mumia zhuanghuii sp. nov. isolated from the intestinal contents of plateau pika (Ochotona curzoniae) in the Qinghai-Tibet plateau of China.</title>
        <authorList>
            <person name="Tian Z."/>
        </authorList>
    </citation>
    <scope>NUCLEOTIDE SEQUENCE [LARGE SCALE GENOMIC DNA]</scope>
    <source>
        <strain evidence="3">JCM 30598</strain>
    </source>
</reference>
<gene>
    <name evidence="2" type="ORF">F6B43_18350</name>
</gene>
<evidence type="ECO:0000313" key="3">
    <source>
        <dbReference type="Proteomes" id="UP000325827"/>
    </source>
</evidence>
<comment type="caution">
    <text evidence="2">The sequence shown here is derived from an EMBL/GenBank/DDBJ whole genome shotgun (WGS) entry which is preliminary data.</text>
</comment>
<proteinExistence type="predicted"/>
<organism evidence="2 3">
    <name type="scientific">Microbacterium rhizomatis</name>
    <dbReference type="NCBI Taxonomy" id="1631477"/>
    <lineage>
        <taxon>Bacteria</taxon>
        <taxon>Bacillati</taxon>
        <taxon>Actinomycetota</taxon>
        <taxon>Actinomycetes</taxon>
        <taxon>Micrococcales</taxon>
        <taxon>Microbacteriaceae</taxon>
        <taxon>Microbacterium</taxon>
    </lineage>
</organism>
<dbReference type="OrthoDB" id="4411595at2"/>
<accession>A0A5J5IVI9</accession>
<protein>
    <submittedName>
        <fullName evidence="2">Uncharacterized protein</fullName>
    </submittedName>
</protein>
<keyword evidence="3" id="KW-1185">Reference proteome</keyword>
<sequence length="608" mass="63318">MTDNNVQIEGGQVLANLEERTISGRLIPFNEEGRTNQGRFTVEPGTVDISEATADPSFLGINTDHIPWQNVGRGMRVWEQADGVYASWSIVRTPAGDAALQDAISPAGKRKRLSAEFGPVVIRAGKLVAGHARLWGSALVPAGAFAGAMVLAADTPDPEPIQTPDPAPAVAEPTGGNTMPEPLAPVAAPAVDPAPVLAPPAPVPVAINGLPAAVVTEPPGVVADDSRQVLAALASLRTNPRDADAMQVLAAIADITMSGTNTLPGANTLRPNWLGKLYQGIPYVREYAQLCNLGTEISAAGKLGMKVVRGTAASPLGPQDGTWVGNKQPINGYRGDSSTVGSLLYRFAVGNDIDRSLYDLPGGWEVVQEFLQLIIEDYLFWSDRLARETILAAAGAPVAAKTYPAIYTTNGTTALGMLIQGILAVRKRKADGRRDQPTFAILNDLAFEQIAYAVGGDQNLPAFITLALSALNVPQSEIGQLGNVIAVNGDNGIIGTPSVTVGSKMGIDFDELAGGPLVIDAIDLARGGIDKATHGYFQTFTKRPESFVTIGTADAWAATTAVVTGQYMKNGAATLQALNAGTTGAAAPTNPAVGANVTDGTVTWKRLA</sequence>